<evidence type="ECO:0000313" key="9">
    <source>
        <dbReference type="Proteomes" id="UP001259832"/>
    </source>
</evidence>
<feature type="transmembrane region" description="Helical" evidence="7">
    <location>
        <begin position="105"/>
        <end position="125"/>
    </location>
</feature>
<feature type="transmembrane region" description="Helical" evidence="7">
    <location>
        <begin position="418"/>
        <end position="442"/>
    </location>
</feature>
<evidence type="ECO:0000256" key="7">
    <source>
        <dbReference type="SAM" id="Phobius"/>
    </source>
</evidence>
<dbReference type="Pfam" id="PF13347">
    <property type="entry name" value="MFS_2"/>
    <property type="match status" value="1"/>
</dbReference>
<dbReference type="Proteomes" id="UP001259832">
    <property type="component" value="Unassembled WGS sequence"/>
</dbReference>
<feature type="transmembrane region" description="Helical" evidence="7">
    <location>
        <begin position="336"/>
        <end position="353"/>
    </location>
</feature>
<comment type="subcellular location">
    <subcellularLocation>
        <location evidence="1">Membrane</location>
        <topology evidence="1">Multi-pass membrane protein</topology>
    </subcellularLocation>
</comment>
<keyword evidence="2" id="KW-0813">Transport</keyword>
<reference evidence="8" key="1">
    <citation type="submission" date="2023-08" db="EMBL/GenBank/DDBJ databases">
        <title>Reference Genome Resource for the Citrus Pathogen Phytophthora citrophthora.</title>
        <authorList>
            <person name="Moller H."/>
            <person name="Coetzee B."/>
            <person name="Rose L.J."/>
            <person name="Van Niekerk J.M."/>
        </authorList>
    </citation>
    <scope>NUCLEOTIDE SEQUENCE</scope>
    <source>
        <strain evidence="8">STE-U-9442</strain>
    </source>
</reference>
<keyword evidence="3 7" id="KW-0812">Transmembrane</keyword>
<sequence>MDTTPKELEAGNYDMQDSPTCKGQRSSITSASIPHLLLISMPRMAIRMAWAAQWAALGPYLGTMMPKYAVQLAQIIGPVTGIFVAPIVGAFSDRSTSKWGRRRPFLLYGAVTSAICWTAMGYTRQIGDALGDVGNGKKGEKNDRFWTIFFTIFFYTWMDITVNVVQTPLYLIISDFAGERQTLASSLGQGWSLLGSVMVSGYIYLFGAAHLTLRWFLFMLSVVMVGTVSIACFFGQERQREKMEQLTESAWLQVKNAFGSIYDGFKSLPFELFKYCIVIFCVMYGYSAYNGNKGQFFGIEVYGGSAIGAKNCAPDCTKAQNDYNRGVRVAGGTTDLLFSLLGYVYSWVLPWLVKKFGAKWILAVSLFPQSLLIVMAFSTNVPLDVGIVIFTSITTTTLFALNVPVIVHVLGLDADIGVYVGVFNAANCLGQLLNFVIGAGVVDTSMGYKLPVFLGGIMSFIGMVFTLFLFKVKMHTL</sequence>
<evidence type="ECO:0000256" key="5">
    <source>
        <dbReference type="ARBA" id="ARBA00023136"/>
    </source>
</evidence>
<feature type="transmembrane region" description="Helical" evidence="7">
    <location>
        <begin position="360"/>
        <end position="379"/>
    </location>
</feature>
<evidence type="ECO:0000256" key="1">
    <source>
        <dbReference type="ARBA" id="ARBA00004141"/>
    </source>
</evidence>
<dbReference type="EMBL" id="JASMQC010000035">
    <property type="protein sequence ID" value="KAK1931142.1"/>
    <property type="molecule type" value="Genomic_DNA"/>
</dbReference>
<keyword evidence="4 7" id="KW-1133">Transmembrane helix</keyword>
<gene>
    <name evidence="8" type="ORF">P3T76_013331</name>
</gene>
<evidence type="ECO:0000256" key="4">
    <source>
        <dbReference type="ARBA" id="ARBA00022989"/>
    </source>
</evidence>
<feature type="transmembrane region" description="Helical" evidence="7">
    <location>
        <begin position="272"/>
        <end position="289"/>
    </location>
</feature>
<protein>
    <submittedName>
        <fullName evidence="8">Sucrose transport protein SUT5</fullName>
    </submittedName>
</protein>
<name>A0AAD9G365_9STRA</name>
<feature type="transmembrane region" description="Helical" evidence="7">
    <location>
        <begin position="145"/>
        <end position="171"/>
    </location>
</feature>
<feature type="transmembrane region" description="Helical" evidence="7">
    <location>
        <begin position="191"/>
        <end position="209"/>
    </location>
</feature>
<comment type="caution">
    <text evidence="8">The sequence shown here is derived from an EMBL/GenBank/DDBJ whole genome shotgun (WGS) entry which is preliminary data.</text>
</comment>
<evidence type="ECO:0000313" key="8">
    <source>
        <dbReference type="EMBL" id="KAK1931142.1"/>
    </source>
</evidence>
<accession>A0AAD9G365</accession>
<dbReference type="PANTHER" id="PTHR19432">
    <property type="entry name" value="SUGAR TRANSPORTER"/>
    <property type="match status" value="1"/>
</dbReference>
<dbReference type="AlphaFoldDB" id="A0AAD9G365"/>
<keyword evidence="9" id="KW-1185">Reference proteome</keyword>
<dbReference type="GO" id="GO:0008506">
    <property type="term" value="F:sucrose:proton symporter activity"/>
    <property type="evidence" value="ECO:0007669"/>
    <property type="project" value="TreeGrafter"/>
</dbReference>
<organism evidence="8 9">
    <name type="scientific">Phytophthora citrophthora</name>
    <dbReference type="NCBI Taxonomy" id="4793"/>
    <lineage>
        <taxon>Eukaryota</taxon>
        <taxon>Sar</taxon>
        <taxon>Stramenopiles</taxon>
        <taxon>Oomycota</taxon>
        <taxon>Peronosporomycetes</taxon>
        <taxon>Peronosporales</taxon>
        <taxon>Peronosporaceae</taxon>
        <taxon>Phytophthora</taxon>
    </lineage>
</organism>
<proteinExistence type="predicted"/>
<evidence type="ECO:0000256" key="3">
    <source>
        <dbReference type="ARBA" id="ARBA00022692"/>
    </source>
</evidence>
<dbReference type="Gene3D" id="1.20.1250.20">
    <property type="entry name" value="MFS general substrate transporter like domains"/>
    <property type="match status" value="2"/>
</dbReference>
<dbReference type="SUPFAM" id="SSF103473">
    <property type="entry name" value="MFS general substrate transporter"/>
    <property type="match status" value="1"/>
</dbReference>
<dbReference type="InterPro" id="IPR036259">
    <property type="entry name" value="MFS_trans_sf"/>
</dbReference>
<keyword evidence="5 7" id="KW-0472">Membrane</keyword>
<feature type="compositionally biased region" description="Polar residues" evidence="6">
    <location>
        <begin position="15"/>
        <end position="26"/>
    </location>
</feature>
<evidence type="ECO:0000256" key="6">
    <source>
        <dbReference type="SAM" id="MobiDB-lite"/>
    </source>
</evidence>
<feature type="transmembrane region" description="Helical" evidence="7">
    <location>
        <begin position="385"/>
        <end position="411"/>
    </location>
</feature>
<feature type="transmembrane region" description="Helical" evidence="7">
    <location>
        <begin position="215"/>
        <end position="235"/>
    </location>
</feature>
<feature type="region of interest" description="Disordered" evidence="6">
    <location>
        <begin position="1"/>
        <end position="26"/>
    </location>
</feature>
<dbReference type="GO" id="GO:0016020">
    <property type="term" value="C:membrane"/>
    <property type="evidence" value="ECO:0007669"/>
    <property type="project" value="UniProtKB-SubCell"/>
</dbReference>
<feature type="transmembrane region" description="Helical" evidence="7">
    <location>
        <begin position="448"/>
        <end position="470"/>
    </location>
</feature>
<dbReference type="PANTHER" id="PTHR19432:SF26">
    <property type="entry name" value="MAJOR FACILITATOR SUPERFAMILY (MFS) PROFILE DOMAIN-CONTAINING PROTEIN"/>
    <property type="match status" value="1"/>
</dbReference>
<evidence type="ECO:0000256" key="2">
    <source>
        <dbReference type="ARBA" id="ARBA00022448"/>
    </source>
</evidence>
<feature type="transmembrane region" description="Helical" evidence="7">
    <location>
        <begin position="68"/>
        <end position="93"/>
    </location>
</feature>